<sequence length="122" mass="13402">MCAAVIGPRTQPTAAVVGLPVAGRLRIVGRSTPLSAHAGRSLAMHLRASRGDHPWPEEITETMLDRFSKERGTVRLTLVEPLVVEVSADVAWSGRSFRHPVRLLRVRPELHPDEVSSPFDIP</sequence>
<evidence type="ECO:0008006" key="3">
    <source>
        <dbReference type="Google" id="ProtNLM"/>
    </source>
</evidence>
<dbReference type="InterPro" id="IPR012340">
    <property type="entry name" value="NA-bd_OB-fold"/>
</dbReference>
<reference evidence="1 2" key="1">
    <citation type="submission" date="2024-09" db="EMBL/GenBank/DDBJ databases">
        <authorList>
            <person name="Sun Q."/>
            <person name="Mori K."/>
        </authorList>
    </citation>
    <scope>NUCLEOTIDE SEQUENCE [LARGE SCALE GENOMIC DNA]</scope>
    <source>
        <strain evidence="1 2">JCM 1334</strain>
    </source>
</reference>
<dbReference type="Gene3D" id="2.40.50.140">
    <property type="entry name" value="Nucleic acid-binding proteins"/>
    <property type="match status" value="1"/>
</dbReference>
<dbReference type="RefSeq" id="WP_234751690.1">
    <property type="nucleotide sequence ID" value="NZ_BAAAWN010000001.1"/>
</dbReference>
<evidence type="ECO:0000313" key="1">
    <source>
        <dbReference type="EMBL" id="MFB9820987.1"/>
    </source>
</evidence>
<protein>
    <recommendedName>
        <fullName evidence="3">DNA ligase (ATP)</fullName>
    </recommendedName>
</protein>
<organism evidence="1 2">
    <name type="scientific">Arthrobacter ramosus</name>
    <dbReference type="NCBI Taxonomy" id="1672"/>
    <lineage>
        <taxon>Bacteria</taxon>
        <taxon>Bacillati</taxon>
        <taxon>Actinomycetota</taxon>
        <taxon>Actinomycetes</taxon>
        <taxon>Micrococcales</taxon>
        <taxon>Micrococcaceae</taxon>
        <taxon>Arthrobacter</taxon>
    </lineage>
</organism>
<dbReference type="EMBL" id="JBHMBC010000025">
    <property type="protein sequence ID" value="MFB9820987.1"/>
    <property type="molecule type" value="Genomic_DNA"/>
</dbReference>
<gene>
    <name evidence="1" type="ORF">ACFFP1_15935</name>
</gene>
<keyword evidence="2" id="KW-1185">Reference proteome</keyword>
<name>A0ABV5Y478_ARTRM</name>
<evidence type="ECO:0000313" key="2">
    <source>
        <dbReference type="Proteomes" id="UP001589702"/>
    </source>
</evidence>
<dbReference type="Proteomes" id="UP001589702">
    <property type="component" value="Unassembled WGS sequence"/>
</dbReference>
<comment type="caution">
    <text evidence="1">The sequence shown here is derived from an EMBL/GenBank/DDBJ whole genome shotgun (WGS) entry which is preliminary data.</text>
</comment>
<accession>A0ABV5Y478</accession>
<proteinExistence type="predicted"/>